<dbReference type="Gene3D" id="1.20.1260.10">
    <property type="match status" value="1"/>
</dbReference>
<evidence type="ECO:0000313" key="2">
    <source>
        <dbReference type="EMBL" id="OWJ99477.1"/>
    </source>
</evidence>
<keyword evidence="3" id="KW-1185">Reference proteome</keyword>
<sequence length="116" mass="12847">MTPPRWRPHPLPGHHGGHRARGQAPEPARHGPAGPGLSPRSPHLRHFRESRVLGEQLKLIRKMGDHLTDLRRLAGLFQRLTRKHHQEPPEPSGLGGAPLVSELLPEAPLCSHEAAF</sequence>
<dbReference type="Proteomes" id="UP000242450">
    <property type="component" value="Chromosome X"/>
</dbReference>
<feature type="compositionally biased region" description="Pro residues" evidence="1">
    <location>
        <begin position="1"/>
        <end position="11"/>
    </location>
</feature>
<accession>A0A212C0F7</accession>
<reference evidence="2 3" key="1">
    <citation type="journal article" date="2018" name="Mol. Genet. Genomics">
        <title>The red deer Cervus elaphus genome CerEla1.0: sequencing, annotating, genes, and chromosomes.</title>
        <authorList>
            <person name="Bana N.A."/>
            <person name="Nyiri A."/>
            <person name="Nagy J."/>
            <person name="Frank K."/>
            <person name="Nagy T."/>
            <person name="Steger V."/>
            <person name="Schiller M."/>
            <person name="Lakatos P."/>
            <person name="Sugar L."/>
            <person name="Horn P."/>
            <person name="Barta E."/>
            <person name="Orosz L."/>
        </authorList>
    </citation>
    <scope>NUCLEOTIDE SEQUENCE [LARGE SCALE GENOMIC DNA]</scope>
    <source>
        <strain evidence="2">Hungarian</strain>
    </source>
</reference>
<comment type="caution">
    <text evidence="2">The sequence shown here is derived from an EMBL/GenBank/DDBJ whole genome shotgun (WGS) entry which is preliminary data.</text>
</comment>
<dbReference type="OrthoDB" id="10409865at2759"/>
<evidence type="ECO:0000256" key="1">
    <source>
        <dbReference type="SAM" id="MobiDB-lite"/>
    </source>
</evidence>
<protein>
    <submittedName>
        <fullName evidence="2">Uncharacterized protein</fullName>
    </submittedName>
</protein>
<dbReference type="InterPro" id="IPR009078">
    <property type="entry name" value="Ferritin-like_SF"/>
</dbReference>
<organism evidence="2 3">
    <name type="scientific">Cervus elaphus hippelaphus</name>
    <name type="common">European red deer</name>
    <dbReference type="NCBI Taxonomy" id="46360"/>
    <lineage>
        <taxon>Eukaryota</taxon>
        <taxon>Metazoa</taxon>
        <taxon>Chordata</taxon>
        <taxon>Craniata</taxon>
        <taxon>Vertebrata</taxon>
        <taxon>Euteleostomi</taxon>
        <taxon>Mammalia</taxon>
        <taxon>Eutheria</taxon>
        <taxon>Laurasiatheria</taxon>
        <taxon>Artiodactyla</taxon>
        <taxon>Ruminantia</taxon>
        <taxon>Pecora</taxon>
        <taxon>Cervidae</taxon>
        <taxon>Cervinae</taxon>
        <taxon>Cervus</taxon>
    </lineage>
</organism>
<proteinExistence type="predicted"/>
<feature type="region of interest" description="Disordered" evidence="1">
    <location>
        <begin position="1"/>
        <end position="49"/>
    </location>
</feature>
<evidence type="ECO:0000313" key="3">
    <source>
        <dbReference type="Proteomes" id="UP000242450"/>
    </source>
</evidence>
<gene>
    <name evidence="2" type="ORF">Celaphus_00010061</name>
</gene>
<dbReference type="EMBL" id="MKHE01000034">
    <property type="protein sequence ID" value="OWJ99477.1"/>
    <property type="molecule type" value="Genomic_DNA"/>
</dbReference>
<dbReference type="SUPFAM" id="SSF47240">
    <property type="entry name" value="Ferritin-like"/>
    <property type="match status" value="1"/>
</dbReference>
<name>A0A212C0F7_CEREH</name>
<dbReference type="InterPro" id="IPR012347">
    <property type="entry name" value="Ferritin-like"/>
</dbReference>
<dbReference type="AlphaFoldDB" id="A0A212C0F7"/>